<keyword evidence="2" id="KW-1185">Reference proteome</keyword>
<name>A0ABR0UCI5_REHGL</name>
<gene>
    <name evidence="1" type="ORF">DH2020_046276</name>
</gene>
<accession>A0ABR0UCI5</accession>
<dbReference type="PANTHER" id="PTHR33077:SF90">
    <property type="entry name" value="PROTEIN TIFY 7"/>
    <property type="match status" value="1"/>
</dbReference>
<protein>
    <submittedName>
        <fullName evidence="1">Uncharacterized protein</fullName>
    </submittedName>
</protein>
<dbReference type="Pfam" id="PF09425">
    <property type="entry name" value="Jas_motif"/>
    <property type="match status" value="1"/>
</dbReference>
<sequence>MERDFMGLNPNDSVVVVKEEVDEGGCKDSGSARSSGFPWPLSNKSCPEWFFSIFFMAYPSLENHFVGVGQNFEGGTMKQQFFGGSPHSILPSTAGVAGTTEQWINSFASDFAAQLTIFYDGTAEAIMFLAGNYVNMAPCSPMSVSSHPIDQSANTEDVKVSMTIVNKVEPQRMVSSLGSVAATAIISSAVPQARKASLARFLEKRKERAMHASPYKLGKKAADCATTDSNDFGLSATS</sequence>
<evidence type="ECO:0000313" key="1">
    <source>
        <dbReference type="EMBL" id="KAK6119988.1"/>
    </source>
</evidence>
<proteinExistence type="predicted"/>
<dbReference type="Proteomes" id="UP001318860">
    <property type="component" value="Unassembled WGS sequence"/>
</dbReference>
<dbReference type="InterPro" id="IPR018467">
    <property type="entry name" value="CCT_CS"/>
</dbReference>
<evidence type="ECO:0000313" key="2">
    <source>
        <dbReference type="Proteomes" id="UP001318860"/>
    </source>
</evidence>
<dbReference type="PANTHER" id="PTHR33077">
    <property type="entry name" value="PROTEIN TIFY 4A-RELATED-RELATED"/>
    <property type="match status" value="1"/>
</dbReference>
<reference evidence="1 2" key="1">
    <citation type="journal article" date="2021" name="Comput. Struct. Biotechnol. J.">
        <title>De novo genome assembly of the potent medicinal plant Rehmannia glutinosa using nanopore technology.</title>
        <authorList>
            <person name="Ma L."/>
            <person name="Dong C."/>
            <person name="Song C."/>
            <person name="Wang X."/>
            <person name="Zheng X."/>
            <person name="Niu Y."/>
            <person name="Chen S."/>
            <person name="Feng W."/>
        </authorList>
    </citation>
    <scope>NUCLEOTIDE SEQUENCE [LARGE SCALE GENOMIC DNA]</scope>
    <source>
        <strain evidence="1">DH-2019</strain>
    </source>
</reference>
<dbReference type="InterPro" id="IPR040390">
    <property type="entry name" value="TIFY/JAZ"/>
</dbReference>
<dbReference type="EMBL" id="JABTTQ020003100">
    <property type="protein sequence ID" value="KAK6119988.1"/>
    <property type="molecule type" value="Genomic_DNA"/>
</dbReference>
<comment type="caution">
    <text evidence="1">The sequence shown here is derived from an EMBL/GenBank/DDBJ whole genome shotgun (WGS) entry which is preliminary data.</text>
</comment>
<organism evidence="1 2">
    <name type="scientific">Rehmannia glutinosa</name>
    <name type="common">Chinese foxglove</name>
    <dbReference type="NCBI Taxonomy" id="99300"/>
    <lineage>
        <taxon>Eukaryota</taxon>
        <taxon>Viridiplantae</taxon>
        <taxon>Streptophyta</taxon>
        <taxon>Embryophyta</taxon>
        <taxon>Tracheophyta</taxon>
        <taxon>Spermatophyta</taxon>
        <taxon>Magnoliopsida</taxon>
        <taxon>eudicotyledons</taxon>
        <taxon>Gunneridae</taxon>
        <taxon>Pentapetalae</taxon>
        <taxon>asterids</taxon>
        <taxon>lamiids</taxon>
        <taxon>Lamiales</taxon>
        <taxon>Orobanchaceae</taxon>
        <taxon>Rehmannieae</taxon>
        <taxon>Rehmannia</taxon>
    </lineage>
</organism>